<dbReference type="Proteomes" id="UP000515160">
    <property type="component" value="Chromosome 3"/>
</dbReference>
<keyword evidence="1" id="KW-0472">Membrane</keyword>
<keyword evidence="1" id="KW-0812">Transmembrane</keyword>
<reference evidence="4" key="1">
    <citation type="submission" date="2025-08" db="UniProtKB">
        <authorList>
            <consortium name="RefSeq"/>
        </authorList>
    </citation>
    <scope>IDENTIFICATION</scope>
    <source>
        <strain evidence="4">15112-1751.03</strain>
        <tissue evidence="4">Whole Adult</tissue>
    </source>
</reference>
<feature type="transmembrane region" description="Helical" evidence="1">
    <location>
        <begin position="43"/>
        <end position="65"/>
    </location>
</feature>
<name>A0A6P8X2J7_DROAB</name>
<dbReference type="PANTHER" id="PTHR12300:SF117">
    <property type="entry name" value="LP05237P-RELATED"/>
    <property type="match status" value="1"/>
</dbReference>
<dbReference type="RefSeq" id="XP_034105938.1">
    <property type="nucleotide sequence ID" value="XM_034250047.2"/>
</dbReference>
<dbReference type="GeneID" id="117569047"/>
<comment type="subcellular location">
    <subcellularLocation>
        <location evidence="1">Membrane</location>
        <topology evidence="1">Multi-pass membrane protein</topology>
    </subcellularLocation>
</comment>
<keyword evidence="3" id="KW-1185">Reference proteome</keyword>
<dbReference type="InterPro" id="IPR004345">
    <property type="entry name" value="TB2_DP1_HVA22"/>
</dbReference>
<evidence type="ECO:0000313" key="4">
    <source>
        <dbReference type="RefSeq" id="XP_034105938.1"/>
    </source>
</evidence>
<evidence type="ECO:0000256" key="1">
    <source>
        <dbReference type="RuleBase" id="RU362006"/>
    </source>
</evidence>
<accession>A0A6P8X2J7</accession>
<dbReference type="GO" id="GO:0005881">
    <property type="term" value="C:cytoplasmic microtubule"/>
    <property type="evidence" value="ECO:0007669"/>
    <property type="project" value="TreeGrafter"/>
</dbReference>
<dbReference type="PANTHER" id="PTHR12300">
    <property type="entry name" value="HVA22-LIKE PROTEINS"/>
    <property type="match status" value="1"/>
</dbReference>
<keyword evidence="1" id="KW-1133">Transmembrane helix</keyword>
<evidence type="ECO:0000313" key="3">
    <source>
        <dbReference type="Proteomes" id="UP000515160"/>
    </source>
</evidence>
<gene>
    <name evidence="4" type="primary">LOC117569047</name>
</gene>
<dbReference type="GO" id="GO:0008017">
    <property type="term" value="F:microtubule binding"/>
    <property type="evidence" value="ECO:0007669"/>
    <property type="project" value="TreeGrafter"/>
</dbReference>
<dbReference type="GO" id="GO:0071786">
    <property type="term" value="P:endoplasmic reticulum tubular network organization"/>
    <property type="evidence" value="ECO:0007669"/>
    <property type="project" value="TreeGrafter"/>
</dbReference>
<evidence type="ECO:0000256" key="2">
    <source>
        <dbReference type="SAM" id="MobiDB-lite"/>
    </source>
</evidence>
<dbReference type="AlphaFoldDB" id="A0A6P8X2J7"/>
<dbReference type="Pfam" id="PF03134">
    <property type="entry name" value="TB2_DP1_HVA22"/>
    <property type="match status" value="1"/>
</dbReference>
<feature type="compositionally biased region" description="Acidic residues" evidence="2">
    <location>
        <begin position="153"/>
        <end position="170"/>
    </location>
</feature>
<protein>
    <recommendedName>
        <fullName evidence="1">Receptor expression-enhancing protein</fullName>
    </recommendedName>
</protein>
<proteinExistence type="inferred from homology"/>
<comment type="caution">
    <text evidence="1">Lacks conserved residue(s) required for the propagation of feature annotation.</text>
</comment>
<keyword evidence="4" id="KW-0675">Receptor</keyword>
<dbReference type="GO" id="GO:0005789">
    <property type="term" value="C:endoplasmic reticulum membrane"/>
    <property type="evidence" value="ECO:0007669"/>
    <property type="project" value="TreeGrafter"/>
</dbReference>
<dbReference type="GO" id="GO:0071782">
    <property type="term" value="C:endoplasmic reticulum tubular network"/>
    <property type="evidence" value="ECO:0007669"/>
    <property type="project" value="TreeGrafter"/>
</dbReference>
<organism evidence="3 4">
    <name type="scientific">Drosophila albomicans</name>
    <name type="common">Fruit fly</name>
    <dbReference type="NCBI Taxonomy" id="7291"/>
    <lineage>
        <taxon>Eukaryota</taxon>
        <taxon>Metazoa</taxon>
        <taxon>Ecdysozoa</taxon>
        <taxon>Arthropoda</taxon>
        <taxon>Hexapoda</taxon>
        <taxon>Insecta</taxon>
        <taxon>Pterygota</taxon>
        <taxon>Neoptera</taxon>
        <taxon>Endopterygota</taxon>
        <taxon>Diptera</taxon>
        <taxon>Brachycera</taxon>
        <taxon>Muscomorpha</taxon>
        <taxon>Ephydroidea</taxon>
        <taxon>Drosophilidae</taxon>
        <taxon>Drosophila</taxon>
    </lineage>
</organism>
<feature type="region of interest" description="Disordered" evidence="2">
    <location>
        <begin position="143"/>
        <end position="177"/>
    </location>
</feature>
<sequence>MCFFSIVTRFLIITFGLLRPARYTHQAIDLARERELTAWSKYWVVYAGLVCIEMLGDAFFAWMPLYAETKLLIVLWLIVSAPQASVWVFDTILHPLLIRHASKIDHFLVHGKAHLLSDVLRYTSGFCVRSLNSVLPLVSQLWKKPPRHPQTDDALDALSNEEPDDVEPTIEESRTHSNQYLDAITEEESYDIAFPSSQSQSMGQINGAQRKNNFSKLSIPDLNKKLTTQLAALNRTKRKPYVYERQLDATTLKDDTEDSLQSQILAAERSLRAVHNGRERQRFP</sequence>
<dbReference type="OrthoDB" id="434647at2759"/>
<comment type="similarity">
    <text evidence="1">Belongs to the DP1 family.</text>
</comment>